<dbReference type="Gene3D" id="1.20.90.10">
    <property type="entry name" value="Phospholipase A2 domain"/>
    <property type="match status" value="1"/>
</dbReference>
<evidence type="ECO:0000256" key="1">
    <source>
        <dbReference type="SAM" id="SignalP"/>
    </source>
</evidence>
<evidence type="ECO:0000313" key="3">
    <source>
        <dbReference type="Proteomes" id="UP001500466"/>
    </source>
</evidence>
<comment type="caution">
    <text evidence="2">The sequence shown here is derived from an EMBL/GenBank/DDBJ whole genome shotgun (WGS) entry which is preliminary data.</text>
</comment>
<proteinExistence type="predicted"/>
<gene>
    <name evidence="2" type="ORF">GCM10023205_18690</name>
</gene>
<dbReference type="Pfam" id="PF09056">
    <property type="entry name" value="Phospholip_A2_3"/>
    <property type="match status" value="1"/>
</dbReference>
<dbReference type="EMBL" id="BAABHS010000005">
    <property type="protein sequence ID" value="GAA4956686.1"/>
    <property type="molecule type" value="Genomic_DNA"/>
</dbReference>
<dbReference type="InterPro" id="IPR015141">
    <property type="entry name" value="PLipase_A2_prok/fun"/>
</dbReference>
<name>A0ABP9H1V4_9ACTN</name>
<sequence length="154" mass="16903">MTSTTVRRALAAAATALAISLGASAPMPAAAAPAGLLEDADRIMNLGYRDFMNHPRVAPFDWSTDGCSGPVLPPAKQMFHDACVQHDFGYGNYGPRGGLKLDTSEGRRARIDERFWHEMRNICNDRYPGLLNPGCLLSAETIYRGVREWGGDYW</sequence>
<dbReference type="PROSITE" id="PS51318">
    <property type="entry name" value="TAT"/>
    <property type="match status" value="1"/>
</dbReference>
<reference evidence="3" key="1">
    <citation type="journal article" date="2019" name="Int. J. Syst. Evol. Microbiol.">
        <title>The Global Catalogue of Microorganisms (GCM) 10K type strain sequencing project: providing services to taxonomists for standard genome sequencing and annotation.</title>
        <authorList>
            <consortium name="The Broad Institute Genomics Platform"/>
            <consortium name="The Broad Institute Genome Sequencing Center for Infectious Disease"/>
            <person name="Wu L."/>
            <person name="Ma J."/>
        </authorList>
    </citation>
    <scope>NUCLEOTIDE SEQUENCE [LARGE SCALE GENOMIC DNA]</scope>
    <source>
        <strain evidence="3">JCM 17986</strain>
    </source>
</reference>
<evidence type="ECO:0000313" key="2">
    <source>
        <dbReference type="EMBL" id="GAA4956686.1"/>
    </source>
</evidence>
<keyword evidence="1" id="KW-0732">Signal</keyword>
<dbReference type="RefSeq" id="WP_345674866.1">
    <property type="nucleotide sequence ID" value="NZ_BAABHS010000005.1"/>
</dbReference>
<accession>A0ABP9H1V4</accession>
<keyword evidence="3" id="KW-1185">Reference proteome</keyword>
<dbReference type="Proteomes" id="UP001500466">
    <property type="component" value="Unassembled WGS sequence"/>
</dbReference>
<dbReference type="InterPro" id="IPR036444">
    <property type="entry name" value="PLipase_A2_dom_sf"/>
</dbReference>
<protein>
    <submittedName>
        <fullName evidence="2">Phospholipase</fullName>
    </submittedName>
</protein>
<dbReference type="SUPFAM" id="SSF48619">
    <property type="entry name" value="Phospholipase A2, PLA2"/>
    <property type="match status" value="1"/>
</dbReference>
<organism evidence="2 3">
    <name type="scientific">Yinghuangia aomiensis</name>
    <dbReference type="NCBI Taxonomy" id="676205"/>
    <lineage>
        <taxon>Bacteria</taxon>
        <taxon>Bacillati</taxon>
        <taxon>Actinomycetota</taxon>
        <taxon>Actinomycetes</taxon>
        <taxon>Kitasatosporales</taxon>
        <taxon>Streptomycetaceae</taxon>
        <taxon>Yinghuangia</taxon>
    </lineage>
</organism>
<dbReference type="InterPro" id="IPR006311">
    <property type="entry name" value="TAT_signal"/>
</dbReference>
<feature type="chain" id="PRO_5046456041" evidence="1">
    <location>
        <begin position="26"/>
        <end position="154"/>
    </location>
</feature>
<feature type="signal peptide" evidence="1">
    <location>
        <begin position="1"/>
        <end position="25"/>
    </location>
</feature>